<dbReference type="Proteomes" id="UP000428260">
    <property type="component" value="Chromosome"/>
</dbReference>
<dbReference type="SMART" id="SM00849">
    <property type="entry name" value="Lactamase_B"/>
    <property type="match status" value="1"/>
</dbReference>
<dbReference type="InterPro" id="IPR052533">
    <property type="entry name" value="WalJ/YycJ-like"/>
</dbReference>
<dbReference type="GO" id="GO:0016787">
    <property type="term" value="F:hydrolase activity"/>
    <property type="evidence" value="ECO:0007669"/>
    <property type="project" value="UniProtKB-KW"/>
</dbReference>
<accession>A0A6I6K1F4</accession>
<evidence type="ECO:0000313" key="2">
    <source>
        <dbReference type="EMBL" id="QGY45273.1"/>
    </source>
</evidence>
<evidence type="ECO:0000313" key="3">
    <source>
        <dbReference type="Proteomes" id="UP000428260"/>
    </source>
</evidence>
<proteinExistence type="predicted"/>
<name>A0A6I6K1F4_9BACT</name>
<dbReference type="KEGG" id="mcos:GM418_16815"/>
<dbReference type="PANTHER" id="PTHR47619:SF1">
    <property type="entry name" value="EXODEOXYRIBONUCLEASE WALJ"/>
    <property type="match status" value="1"/>
</dbReference>
<dbReference type="RefSeq" id="WP_158868375.1">
    <property type="nucleotide sequence ID" value="NZ_CP046401.1"/>
</dbReference>
<dbReference type="Pfam" id="PF00753">
    <property type="entry name" value="Lactamase_B"/>
    <property type="match status" value="1"/>
</dbReference>
<evidence type="ECO:0000259" key="1">
    <source>
        <dbReference type="SMART" id="SM00849"/>
    </source>
</evidence>
<dbReference type="SUPFAM" id="SSF56281">
    <property type="entry name" value="Metallo-hydrolase/oxidoreductase"/>
    <property type="match status" value="1"/>
</dbReference>
<sequence length="254" mass="28969">MLEICAIASGSNGNCYYIGNKKDAILVDAGISCKQILLRMKEKELDSAKLKAVFISHEHSDHLRGARVLAKRLHVPVYITAKTYNAAYKNLRPDYPRFFEPASEINIGEFAVYPFLKNHDAVEPCSFRIEYAGKNIGVFTDIGEACENVQFHLEKCDALFLETNYDEKMLWEGRYPYILKRRIASAYGHLSNNQAFQLLDNHAGDHLECVFLSHLSKENNSPEIAFKEIQALETRFKVKLTSRYEAGEVIQIKI</sequence>
<dbReference type="Gene3D" id="3.60.15.10">
    <property type="entry name" value="Ribonuclease Z/Hydroxyacylglutathione hydrolase-like"/>
    <property type="match status" value="1"/>
</dbReference>
<dbReference type="EMBL" id="CP046401">
    <property type="protein sequence ID" value="QGY45273.1"/>
    <property type="molecule type" value="Genomic_DNA"/>
</dbReference>
<organism evidence="2 3">
    <name type="scientific">Maribellus comscasis</name>
    <dbReference type="NCBI Taxonomy" id="2681766"/>
    <lineage>
        <taxon>Bacteria</taxon>
        <taxon>Pseudomonadati</taxon>
        <taxon>Bacteroidota</taxon>
        <taxon>Bacteroidia</taxon>
        <taxon>Marinilabiliales</taxon>
        <taxon>Prolixibacteraceae</taxon>
        <taxon>Maribellus</taxon>
    </lineage>
</organism>
<feature type="domain" description="Metallo-beta-lactamase" evidence="1">
    <location>
        <begin position="12"/>
        <end position="214"/>
    </location>
</feature>
<dbReference type="PANTHER" id="PTHR47619">
    <property type="entry name" value="METALLO-HYDROLASE YYCJ-RELATED"/>
    <property type="match status" value="1"/>
</dbReference>
<dbReference type="InterPro" id="IPR036866">
    <property type="entry name" value="RibonucZ/Hydroxyglut_hydro"/>
</dbReference>
<dbReference type="AlphaFoldDB" id="A0A6I6K1F4"/>
<keyword evidence="3" id="KW-1185">Reference proteome</keyword>
<protein>
    <submittedName>
        <fullName evidence="2">MBL fold metallo-hydrolase</fullName>
    </submittedName>
</protein>
<gene>
    <name evidence="2" type="ORF">GM418_16815</name>
</gene>
<reference evidence="2 3" key="1">
    <citation type="submission" date="2019-11" db="EMBL/GenBank/DDBJ databases">
        <authorList>
            <person name="Zheng R.K."/>
            <person name="Sun C.M."/>
        </authorList>
    </citation>
    <scope>NUCLEOTIDE SEQUENCE [LARGE SCALE GENOMIC DNA]</scope>
    <source>
        <strain evidence="2 3">WC007</strain>
    </source>
</reference>
<dbReference type="InterPro" id="IPR001279">
    <property type="entry name" value="Metallo-B-lactamas"/>
</dbReference>
<keyword evidence="2" id="KW-0378">Hydrolase</keyword>